<dbReference type="CDD" id="cd00841">
    <property type="entry name" value="MPP_YfcE"/>
    <property type="match status" value="1"/>
</dbReference>
<name>A0A2D3NVV6_9FUSO</name>
<evidence type="ECO:0000256" key="1">
    <source>
        <dbReference type="ARBA" id="ARBA00008950"/>
    </source>
</evidence>
<reference evidence="4 5" key="1">
    <citation type="submission" date="2017-11" db="EMBL/GenBank/DDBJ databases">
        <title>Genome sequencing of Fusobacterium periodonticum KCOM 1261.</title>
        <authorList>
            <person name="Kook J.-K."/>
            <person name="Park S.-N."/>
            <person name="Lim Y.K."/>
        </authorList>
    </citation>
    <scope>NUCLEOTIDE SEQUENCE [LARGE SCALE GENOMIC DNA]</scope>
    <source>
        <strain evidence="4 5">KCOM 1261</strain>
    </source>
</reference>
<comment type="similarity">
    <text evidence="1 2">Belongs to the metallophosphoesterase superfamily. YfcE family.</text>
</comment>
<dbReference type="EC" id="3.1.4.-" evidence="2"/>
<evidence type="ECO:0000259" key="3">
    <source>
        <dbReference type="Pfam" id="PF12850"/>
    </source>
</evidence>
<evidence type="ECO:0000256" key="2">
    <source>
        <dbReference type="RuleBase" id="RU362039"/>
    </source>
</evidence>
<evidence type="ECO:0000313" key="5">
    <source>
        <dbReference type="Proteomes" id="UP000230056"/>
    </source>
</evidence>
<protein>
    <recommendedName>
        <fullName evidence="2">Phosphoesterase</fullName>
        <ecNumber evidence="2">3.1.4.-</ecNumber>
    </recommendedName>
</protein>
<dbReference type="PANTHER" id="PTHR11124">
    <property type="entry name" value="VACUOLAR SORTING PROTEIN VPS29"/>
    <property type="match status" value="1"/>
</dbReference>
<dbReference type="AlphaFoldDB" id="A0A2D3NVV6"/>
<keyword evidence="2" id="KW-0479">Metal-binding</keyword>
<dbReference type="Pfam" id="PF12850">
    <property type="entry name" value="Metallophos_2"/>
    <property type="match status" value="1"/>
</dbReference>
<dbReference type="Gene3D" id="3.60.21.10">
    <property type="match status" value="1"/>
</dbReference>
<dbReference type="RefSeq" id="WP_100024968.1">
    <property type="nucleotide sequence ID" value="NZ_CP024699.1"/>
</dbReference>
<organism evidence="4 5">
    <name type="scientific">Fusobacterium pseudoperiodonticum</name>
    <dbReference type="NCBI Taxonomy" id="2663009"/>
    <lineage>
        <taxon>Bacteria</taxon>
        <taxon>Fusobacteriati</taxon>
        <taxon>Fusobacteriota</taxon>
        <taxon>Fusobacteriia</taxon>
        <taxon>Fusobacteriales</taxon>
        <taxon>Fusobacteriaceae</taxon>
        <taxon>Fusobacterium</taxon>
    </lineage>
</organism>
<dbReference type="Proteomes" id="UP000230056">
    <property type="component" value="Chromosome"/>
</dbReference>
<dbReference type="NCBIfam" id="TIGR00040">
    <property type="entry name" value="yfcE"/>
    <property type="match status" value="1"/>
</dbReference>
<dbReference type="GO" id="GO:0016787">
    <property type="term" value="F:hydrolase activity"/>
    <property type="evidence" value="ECO:0007669"/>
    <property type="project" value="UniProtKB-UniRule"/>
</dbReference>
<dbReference type="EMBL" id="CP024699">
    <property type="protein sequence ID" value="ATV59541.1"/>
    <property type="molecule type" value="Genomic_DNA"/>
</dbReference>
<dbReference type="InterPro" id="IPR000979">
    <property type="entry name" value="Phosphodiesterase_MJ0936/Vps29"/>
</dbReference>
<feature type="domain" description="Calcineurin-like phosphoesterase" evidence="3">
    <location>
        <begin position="3"/>
        <end position="134"/>
    </location>
</feature>
<dbReference type="SUPFAM" id="SSF56300">
    <property type="entry name" value="Metallo-dependent phosphatases"/>
    <property type="match status" value="1"/>
</dbReference>
<evidence type="ECO:0000313" key="4">
    <source>
        <dbReference type="EMBL" id="ATV59541.1"/>
    </source>
</evidence>
<dbReference type="GO" id="GO:0046872">
    <property type="term" value="F:metal ion binding"/>
    <property type="evidence" value="ECO:0007669"/>
    <property type="project" value="UniProtKB-KW"/>
</dbReference>
<gene>
    <name evidence="4" type="ORF">CTM72_07315</name>
</gene>
<dbReference type="InterPro" id="IPR024654">
    <property type="entry name" value="Calcineurin-like_PHP_lpxH"/>
</dbReference>
<sequence length="155" mass="17963">MKRILVLSDSHSYFDKALKIFEKEKPDIVIAAGDGIGDIDDLSYVHPEATYYMVKGNCDFFEKSHSEENIFEIEGKKFFLTHGHLYDVKRSLNSIKEMTKKLKANLVIFGHTHKPYIEYYEDEILFNPGATEDGRYGLIILKDGNIQLFHKQLQL</sequence>
<accession>A0A2D3NVV6</accession>
<proteinExistence type="inferred from homology"/>
<dbReference type="InterPro" id="IPR041802">
    <property type="entry name" value="MPP_YfcE"/>
</dbReference>
<comment type="cofactor">
    <cofactor evidence="2">
        <name>a divalent metal cation</name>
        <dbReference type="ChEBI" id="CHEBI:60240"/>
    </cofactor>
</comment>
<dbReference type="InterPro" id="IPR029052">
    <property type="entry name" value="Metallo-depent_PP-like"/>
</dbReference>